<keyword evidence="1" id="KW-0472">Membrane</keyword>
<keyword evidence="3" id="KW-1185">Reference proteome</keyword>
<dbReference type="Proteomes" id="UP000600918">
    <property type="component" value="Unassembled WGS sequence"/>
</dbReference>
<comment type="caution">
    <text evidence="2">The sequence shown here is derived from an EMBL/GenBank/DDBJ whole genome shotgun (WGS) entry which is preliminary data.</text>
</comment>
<evidence type="ECO:0000256" key="1">
    <source>
        <dbReference type="SAM" id="Phobius"/>
    </source>
</evidence>
<proteinExistence type="predicted"/>
<accession>A0A834UBT3</accession>
<protein>
    <submittedName>
        <fullName evidence="2">Uncharacterized protein</fullName>
    </submittedName>
</protein>
<gene>
    <name evidence="2" type="ORF">H0235_005773</name>
</gene>
<keyword evidence="1" id="KW-1133">Transmembrane helix</keyword>
<sequence>MTWSADTTSGTIVCDPSLRSLLCHRIRSEPVINLSIQAVTGSQPFSFDYWNNLLYKISDLKTKMKLALLIITVLMAIMSVMSYRAPVANPRPGQPTFPTFPGTGPFIPKIPKGPWGRSSLSVNDTLTGLKNVYQRNISFNSSMQSPPISTTCSKQMYPILYISSLHGRTSLRDPIVYYFSTFYINSQIEQIYEPEIIN</sequence>
<dbReference type="EMBL" id="JACSDY010000004">
    <property type="protein sequence ID" value="KAF7429375.1"/>
    <property type="molecule type" value="Genomic_DNA"/>
</dbReference>
<organism evidence="2 3">
    <name type="scientific">Vespula pensylvanica</name>
    <name type="common">Western yellow jacket</name>
    <name type="synonym">Wasp</name>
    <dbReference type="NCBI Taxonomy" id="30213"/>
    <lineage>
        <taxon>Eukaryota</taxon>
        <taxon>Metazoa</taxon>
        <taxon>Ecdysozoa</taxon>
        <taxon>Arthropoda</taxon>
        <taxon>Hexapoda</taxon>
        <taxon>Insecta</taxon>
        <taxon>Pterygota</taxon>
        <taxon>Neoptera</taxon>
        <taxon>Endopterygota</taxon>
        <taxon>Hymenoptera</taxon>
        <taxon>Apocrita</taxon>
        <taxon>Aculeata</taxon>
        <taxon>Vespoidea</taxon>
        <taxon>Vespidae</taxon>
        <taxon>Vespinae</taxon>
        <taxon>Vespula</taxon>
    </lineage>
</organism>
<reference evidence="2" key="1">
    <citation type="journal article" date="2020" name="G3 (Bethesda)">
        <title>High-Quality Assemblies for Three Invasive Social Wasps from the &lt;i&gt;Vespula&lt;/i&gt; Genus.</title>
        <authorList>
            <person name="Harrop T.W.R."/>
            <person name="Guhlin J."/>
            <person name="McLaughlin G.M."/>
            <person name="Permina E."/>
            <person name="Stockwell P."/>
            <person name="Gilligan J."/>
            <person name="Le Lec M.F."/>
            <person name="Gruber M.A.M."/>
            <person name="Quinn O."/>
            <person name="Lovegrove M."/>
            <person name="Duncan E.J."/>
            <person name="Remnant E.J."/>
            <person name="Van Eeckhoven J."/>
            <person name="Graham B."/>
            <person name="Knapp R.A."/>
            <person name="Langford K.W."/>
            <person name="Kronenberg Z."/>
            <person name="Press M.O."/>
            <person name="Eacker S.M."/>
            <person name="Wilson-Rankin E.E."/>
            <person name="Purcell J."/>
            <person name="Lester P.J."/>
            <person name="Dearden P.K."/>
        </authorList>
    </citation>
    <scope>NUCLEOTIDE SEQUENCE</scope>
    <source>
        <strain evidence="2">Volc-1</strain>
    </source>
</reference>
<feature type="transmembrane region" description="Helical" evidence="1">
    <location>
        <begin position="66"/>
        <end position="85"/>
    </location>
</feature>
<dbReference type="AlphaFoldDB" id="A0A834UBT3"/>
<keyword evidence="1" id="KW-0812">Transmembrane</keyword>
<name>A0A834UBT3_VESPE</name>
<evidence type="ECO:0000313" key="2">
    <source>
        <dbReference type="EMBL" id="KAF7429375.1"/>
    </source>
</evidence>
<evidence type="ECO:0000313" key="3">
    <source>
        <dbReference type="Proteomes" id="UP000600918"/>
    </source>
</evidence>